<comment type="caution">
    <text evidence="3">The sequence shown here is derived from an EMBL/GenBank/DDBJ whole genome shotgun (WGS) entry which is preliminary data.</text>
</comment>
<feature type="region of interest" description="Disordered" evidence="1">
    <location>
        <begin position="42"/>
        <end position="78"/>
    </location>
</feature>
<reference evidence="3 4" key="1">
    <citation type="submission" date="2020-04" db="EMBL/GenBank/DDBJ databases">
        <title>Ramlibacter sp. G-1-2-2 isolated from soil.</title>
        <authorList>
            <person name="Dahal R.H."/>
        </authorList>
    </citation>
    <scope>NUCLEOTIDE SEQUENCE [LARGE SCALE GENOMIC DNA]</scope>
    <source>
        <strain evidence="3 4">G-1-2-2</strain>
    </source>
</reference>
<dbReference type="RefSeq" id="WP_169421365.1">
    <property type="nucleotide sequence ID" value="NZ_JABBFX010000003.1"/>
</dbReference>
<name>A0A848HCE4_9BURK</name>
<dbReference type="InterPro" id="IPR010752">
    <property type="entry name" value="DUF1329"/>
</dbReference>
<keyword evidence="4" id="KW-1185">Reference proteome</keyword>
<evidence type="ECO:0000313" key="4">
    <source>
        <dbReference type="Proteomes" id="UP000541185"/>
    </source>
</evidence>
<feature type="compositionally biased region" description="Basic and acidic residues" evidence="1">
    <location>
        <begin position="68"/>
        <end position="78"/>
    </location>
</feature>
<feature type="signal peptide" evidence="2">
    <location>
        <begin position="1"/>
        <end position="23"/>
    </location>
</feature>
<dbReference type="Pfam" id="PF07044">
    <property type="entry name" value="DUF1329"/>
    <property type="match status" value="1"/>
</dbReference>
<evidence type="ECO:0000256" key="2">
    <source>
        <dbReference type="SAM" id="SignalP"/>
    </source>
</evidence>
<accession>A0A848HCE4</accession>
<evidence type="ECO:0000256" key="1">
    <source>
        <dbReference type="SAM" id="MobiDB-lite"/>
    </source>
</evidence>
<dbReference type="Gene3D" id="2.50.20.10">
    <property type="entry name" value="Lipoprotein localisation LolA/LolB/LppX"/>
    <property type="match status" value="1"/>
</dbReference>
<dbReference type="Proteomes" id="UP000541185">
    <property type="component" value="Unassembled WGS sequence"/>
</dbReference>
<dbReference type="CDD" id="cd16329">
    <property type="entry name" value="LolA_like"/>
    <property type="match status" value="1"/>
</dbReference>
<protein>
    <submittedName>
        <fullName evidence="3">DUF1329 domain-containing protein</fullName>
    </submittedName>
</protein>
<organism evidence="3 4">
    <name type="scientific">Ramlibacter agri</name>
    <dbReference type="NCBI Taxonomy" id="2728837"/>
    <lineage>
        <taxon>Bacteria</taxon>
        <taxon>Pseudomonadati</taxon>
        <taxon>Pseudomonadota</taxon>
        <taxon>Betaproteobacteria</taxon>
        <taxon>Burkholderiales</taxon>
        <taxon>Comamonadaceae</taxon>
        <taxon>Ramlibacter</taxon>
    </lineage>
</organism>
<feature type="chain" id="PRO_5033049229" evidence="2">
    <location>
        <begin position="24"/>
        <end position="449"/>
    </location>
</feature>
<gene>
    <name evidence="3" type="ORF">HHL11_25170</name>
</gene>
<proteinExistence type="predicted"/>
<dbReference type="AlphaFoldDB" id="A0A848HCE4"/>
<evidence type="ECO:0000313" key="3">
    <source>
        <dbReference type="EMBL" id="NML47061.1"/>
    </source>
</evidence>
<keyword evidence="2" id="KW-0732">Signal</keyword>
<sequence length="449" mass="49894">MNLRHIAQLTLLAAVAASFGAQAGVGADEAAKLKTTLTPLGGDKAASKDGGIPAWTGGYTQAIPGDKPGGRRGDPFKSEKPLYTVTAANMAQYADKLTDGVKAMLAKYPNTYKLDVYPTHRTAVAPQWVYDNTFKNATRARLDGNIPVDAYGGIPFPLPKNGLEAIWNHKLAWRGASWEADFNQYQITSDGKTVLTTSGNIKQTMPYYYEDGSPEKFAGYFWTVNLVNDGPPIRAGEMIVGRENMDSAKSSAYVYLTGQRRVRKLPNACCDTPTPASAGLMSFDELSVFSGKTDLFDWKLVGKKEMLVPYNENRFLQARDADIIKGQHLNPEHVRWELHRVWVVEADLKPGQRHQAPKGKYYLDEDTWQAMLGDRWDANGQLWKTFWGFNYVMPDFPGAVQQTFGFYDLLSGQAYVSNVLNDKSYHHKATPRWPDNIFTGEGLAAQGVR</sequence>
<dbReference type="EMBL" id="JABBFX010000003">
    <property type="protein sequence ID" value="NML47061.1"/>
    <property type="molecule type" value="Genomic_DNA"/>
</dbReference>